<evidence type="ECO:0000256" key="4">
    <source>
        <dbReference type="ARBA" id="ARBA00066388"/>
    </source>
</evidence>
<dbReference type="SMART" id="SM00382">
    <property type="entry name" value="AAA"/>
    <property type="match status" value="1"/>
</dbReference>
<sequence>MLEIAGVSRIFADGSGLNPVDISVRTGEFISVLGPSGCGKSTLLRCVAGLETPQTGTISIDGREVFRAPGAPGAPAKSGAKSLNTPPARRGLSMVFQDLALWPHMSVADNVEFPLTVKAPGRPRVPAEERAERTAAALETVGLSAKADQRPAALSGGQQQRVAIARAIINRPGLILMDEPLSALDAALRDQMRHEITDLARTLGLTILYVTHDQQEAMSMADRVLVLNEGRIAQFAPPAEIYERPADAFVADFVGTMNRLDDLAVRPEQVTVTTETTAADAPLTGLTGTVLSCHYVGGRYELRCEVDGAPHPWLVYDGRDHDAGTDVQLLVSS</sequence>
<dbReference type="PANTHER" id="PTHR42781">
    <property type="entry name" value="SPERMIDINE/PUTRESCINE IMPORT ATP-BINDING PROTEIN POTA"/>
    <property type="match status" value="1"/>
</dbReference>
<keyword evidence="3 6" id="KW-0067">ATP-binding</keyword>
<feature type="domain" description="ABC transporter" evidence="5">
    <location>
        <begin position="2"/>
        <end position="254"/>
    </location>
</feature>
<dbReference type="Proteomes" id="UP000824190">
    <property type="component" value="Unassembled WGS sequence"/>
</dbReference>
<dbReference type="Pfam" id="PF00005">
    <property type="entry name" value="ABC_tran"/>
    <property type="match status" value="1"/>
</dbReference>
<dbReference type="InterPro" id="IPR017871">
    <property type="entry name" value="ABC_transporter-like_CS"/>
</dbReference>
<dbReference type="GO" id="GO:0016887">
    <property type="term" value="F:ATP hydrolysis activity"/>
    <property type="evidence" value="ECO:0007669"/>
    <property type="project" value="InterPro"/>
</dbReference>
<dbReference type="InterPro" id="IPR003439">
    <property type="entry name" value="ABC_transporter-like_ATP-bd"/>
</dbReference>
<dbReference type="InterPro" id="IPR013611">
    <property type="entry name" value="Transp-assoc_OB_typ2"/>
</dbReference>
<protein>
    <recommendedName>
        <fullName evidence="4">ABC-type quaternary amine transporter</fullName>
        <ecNumber evidence="4">7.6.2.9</ecNumber>
    </recommendedName>
</protein>
<dbReference type="SUPFAM" id="SSF52540">
    <property type="entry name" value="P-loop containing nucleoside triphosphate hydrolases"/>
    <property type="match status" value="1"/>
</dbReference>
<dbReference type="SUPFAM" id="SSF50331">
    <property type="entry name" value="MOP-like"/>
    <property type="match status" value="1"/>
</dbReference>
<evidence type="ECO:0000256" key="2">
    <source>
        <dbReference type="ARBA" id="ARBA00022741"/>
    </source>
</evidence>
<dbReference type="InterPro" id="IPR003593">
    <property type="entry name" value="AAA+_ATPase"/>
</dbReference>
<dbReference type="InterPro" id="IPR027417">
    <property type="entry name" value="P-loop_NTPase"/>
</dbReference>
<dbReference type="PANTHER" id="PTHR42781:SF4">
    <property type="entry name" value="SPERMIDINE_PUTRESCINE IMPORT ATP-BINDING PROTEIN POTA"/>
    <property type="match status" value="1"/>
</dbReference>
<comment type="caution">
    <text evidence="6">The sequence shown here is derived from an EMBL/GenBank/DDBJ whole genome shotgun (WGS) entry which is preliminary data.</text>
</comment>
<dbReference type="GO" id="GO:0043190">
    <property type="term" value="C:ATP-binding cassette (ABC) transporter complex"/>
    <property type="evidence" value="ECO:0007669"/>
    <property type="project" value="InterPro"/>
</dbReference>
<dbReference type="InterPro" id="IPR008995">
    <property type="entry name" value="Mo/tungstate-bd_C_term_dom"/>
</dbReference>
<evidence type="ECO:0000256" key="3">
    <source>
        <dbReference type="ARBA" id="ARBA00022840"/>
    </source>
</evidence>
<dbReference type="Gene3D" id="3.40.50.300">
    <property type="entry name" value="P-loop containing nucleotide triphosphate hydrolases"/>
    <property type="match status" value="1"/>
</dbReference>
<name>A0A9D1UKR6_9CORY</name>
<evidence type="ECO:0000313" key="7">
    <source>
        <dbReference type="Proteomes" id="UP000824190"/>
    </source>
</evidence>
<reference evidence="6" key="1">
    <citation type="journal article" date="2021" name="PeerJ">
        <title>Extensive microbial diversity within the chicken gut microbiome revealed by metagenomics and culture.</title>
        <authorList>
            <person name="Gilroy R."/>
            <person name="Ravi A."/>
            <person name="Getino M."/>
            <person name="Pursley I."/>
            <person name="Horton D.L."/>
            <person name="Alikhan N.F."/>
            <person name="Baker D."/>
            <person name="Gharbi K."/>
            <person name="Hall N."/>
            <person name="Watson M."/>
            <person name="Adriaenssens E.M."/>
            <person name="Foster-Nyarko E."/>
            <person name="Jarju S."/>
            <person name="Secka A."/>
            <person name="Antonio M."/>
            <person name="Oren A."/>
            <person name="Chaudhuri R.R."/>
            <person name="La Ragione R."/>
            <person name="Hildebrand F."/>
            <person name="Pallen M.J."/>
        </authorList>
    </citation>
    <scope>NUCLEOTIDE SEQUENCE</scope>
    <source>
        <strain evidence="6">CHK32-1732</strain>
    </source>
</reference>
<dbReference type="FunFam" id="3.40.50.300:FF:000425">
    <property type="entry name" value="Probable ABC transporter, ATP-binding subunit"/>
    <property type="match status" value="1"/>
</dbReference>
<dbReference type="InterPro" id="IPR050093">
    <property type="entry name" value="ABC_SmlMolc_Importer"/>
</dbReference>
<dbReference type="Pfam" id="PF08402">
    <property type="entry name" value="TOBE_2"/>
    <property type="match status" value="1"/>
</dbReference>
<accession>A0A9D1UKR6</accession>
<dbReference type="PROSITE" id="PS00211">
    <property type="entry name" value="ABC_TRANSPORTER_1"/>
    <property type="match status" value="1"/>
</dbReference>
<keyword evidence="2" id="KW-0547">Nucleotide-binding</keyword>
<dbReference type="EC" id="7.6.2.9" evidence="4"/>
<dbReference type="GO" id="GO:0005524">
    <property type="term" value="F:ATP binding"/>
    <property type="evidence" value="ECO:0007669"/>
    <property type="project" value="UniProtKB-KW"/>
</dbReference>
<evidence type="ECO:0000259" key="5">
    <source>
        <dbReference type="PROSITE" id="PS50893"/>
    </source>
</evidence>
<evidence type="ECO:0000256" key="1">
    <source>
        <dbReference type="ARBA" id="ARBA00022448"/>
    </source>
</evidence>
<reference evidence="6" key="2">
    <citation type="submission" date="2021-04" db="EMBL/GenBank/DDBJ databases">
        <authorList>
            <person name="Gilroy R."/>
        </authorList>
    </citation>
    <scope>NUCLEOTIDE SEQUENCE</scope>
    <source>
        <strain evidence="6">CHK32-1732</strain>
    </source>
</reference>
<dbReference type="GO" id="GO:0015418">
    <property type="term" value="F:ABC-type quaternary ammonium compound transporting activity"/>
    <property type="evidence" value="ECO:0007669"/>
    <property type="project" value="UniProtKB-EC"/>
</dbReference>
<proteinExistence type="predicted"/>
<evidence type="ECO:0000313" key="6">
    <source>
        <dbReference type="EMBL" id="HIW91529.1"/>
    </source>
</evidence>
<gene>
    <name evidence="6" type="ORF">H9870_07710</name>
</gene>
<keyword evidence="1" id="KW-0813">Transport</keyword>
<organism evidence="6 7">
    <name type="scientific">Candidatus Corynebacterium avicola</name>
    <dbReference type="NCBI Taxonomy" id="2838527"/>
    <lineage>
        <taxon>Bacteria</taxon>
        <taxon>Bacillati</taxon>
        <taxon>Actinomycetota</taxon>
        <taxon>Actinomycetes</taxon>
        <taxon>Mycobacteriales</taxon>
        <taxon>Corynebacteriaceae</taxon>
        <taxon>Corynebacterium</taxon>
    </lineage>
</organism>
<dbReference type="AlphaFoldDB" id="A0A9D1UKR6"/>
<dbReference type="EMBL" id="DXGC01000070">
    <property type="protein sequence ID" value="HIW91529.1"/>
    <property type="molecule type" value="Genomic_DNA"/>
</dbReference>
<dbReference type="PROSITE" id="PS50893">
    <property type="entry name" value="ABC_TRANSPORTER_2"/>
    <property type="match status" value="1"/>
</dbReference>